<keyword evidence="1" id="KW-0812">Transmembrane</keyword>
<protein>
    <submittedName>
        <fullName evidence="2">SpoIIIAH-like family protein</fullName>
    </submittedName>
</protein>
<organism evidence="2 3">
    <name type="scientific">Chengkuizengella marina</name>
    <dbReference type="NCBI Taxonomy" id="2507566"/>
    <lineage>
        <taxon>Bacteria</taxon>
        <taxon>Bacillati</taxon>
        <taxon>Bacillota</taxon>
        <taxon>Bacilli</taxon>
        <taxon>Bacillales</taxon>
        <taxon>Paenibacillaceae</taxon>
        <taxon>Chengkuizengella</taxon>
    </lineage>
</organism>
<dbReference type="Gene3D" id="1.10.287.4300">
    <property type="entry name" value="Stage III sporulation protein AH-like"/>
    <property type="match status" value="1"/>
</dbReference>
<evidence type="ECO:0000313" key="3">
    <source>
        <dbReference type="Proteomes" id="UP000448943"/>
    </source>
</evidence>
<evidence type="ECO:0000313" key="2">
    <source>
        <dbReference type="EMBL" id="NBI27566.1"/>
    </source>
</evidence>
<evidence type="ECO:0000256" key="1">
    <source>
        <dbReference type="SAM" id="Phobius"/>
    </source>
</evidence>
<keyword evidence="3" id="KW-1185">Reference proteome</keyword>
<keyword evidence="1" id="KW-1133">Transmembrane helix</keyword>
<reference evidence="2 3" key="1">
    <citation type="submission" date="2019-01" db="EMBL/GenBank/DDBJ databases">
        <title>Chengkuizengella sp. nov., isolated from deep-sea sediment of East Pacific Ocean.</title>
        <authorList>
            <person name="Yang J."/>
            <person name="Lai Q."/>
            <person name="Shao Z."/>
        </authorList>
    </citation>
    <scope>NUCLEOTIDE SEQUENCE [LARGE SCALE GENOMIC DNA]</scope>
    <source>
        <strain evidence="2 3">YPA3-1-1</strain>
    </source>
</reference>
<proteinExistence type="predicted"/>
<sequence length="214" mass="24356">MRSRRQTIWLVSMLSIMVVLSGYYLFSEDVNEMDTLNESVINDINEGESEIGMDSTNITEDVDGNSLEWLEEVVSEESMNEETVAKTDEEVLQQIQTEGLGGDYYTAAKMQRLEDMEKEMETLLAVVATSDNMETYTKAYDDIQAMEDKGTKVDYIEEQLMQTYPEAMVTEKDDQWKVEIQTSKLEKSEAVSIIDLVVSELEVKPGQVSVKVRP</sequence>
<feature type="transmembrane region" description="Helical" evidence="1">
    <location>
        <begin position="7"/>
        <end position="26"/>
    </location>
</feature>
<dbReference type="RefSeq" id="WP_160643644.1">
    <property type="nucleotide sequence ID" value="NZ_SIJB01000004.1"/>
</dbReference>
<dbReference type="OrthoDB" id="2604916at2"/>
<name>A0A6N9PXD3_9BACL</name>
<comment type="caution">
    <text evidence="2">The sequence shown here is derived from an EMBL/GenBank/DDBJ whole genome shotgun (WGS) entry which is preliminary data.</text>
</comment>
<dbReference type="Proteomes" id="UP000448943">
    <property type="component" value="Unassembled WGS sequence"/>
</dbReference>
<dbReference type="EMBL" id="SIJB01000004">
    <property type="protein sequence ID" value="NBI27566.1"/>
    <property type="molecule type" value="Genomic_DNA"/>
</dbReference>
<dbReference type="Pfam" id="PF12685">
    <property type="entry name" value="SpoIIIAH"/>
    <property type="match status" value="1"/>
</dbReference>
<dbReference type="AlphaFoldDB" id="A0A6N9PXD3"/>
<gene>
    <name evidence="2" type="ORF">ERL59_01105</name>
</gene>
<dbReference type="InterPro" id="IPR024232">
    <property type="entry name" value="SpoIIIAH"/>
</dbReference>
<dbReference type="InterPro" id="IPR038503">
    <property type="entry name" value="SpoIIIAH_sf"/>
</dbReference>
<keyword evidence="1" id="KW-0472">Membrane</keyword>
<accession>A0A6N9PXD3</accession>